<organism evidence="7 8">
    <name type="scientific">Tannerella forsythia</name>
    <name type="common">Bacteroides forsythus</name>
    <dbReference type="NCBI Taxonomy" id="28112"/>
    <lineage>
        <taxon>Bacteria</taxon>
        <taxon>Pseudomonadati</taxon>
        <taxon>Bacteroidota</taxon>
        <taxon>Bacteroidia</taxon>
        <taxon>Bacteroidales</taxon>
        <taxon>Tannerellaceae</taxon>
        <taxon>Tannerella</taxon>
    </lineage>
</organism>
<feature type="domain" description="GH26" evidence="6">
    <location>
        <begin position="42"/>
        <end position="343"/>
    </location>
</feature>
<accession>A0A3P1Z538</accession>
<dbReference type="PROSITE" id="PS51764">
    <property type="entry name" value="GH26"/>
    <property type="match status" value="1"/>
</dbReference>
<dbReference type="AlphaFoldDB" id="A0A3P1Z538"/>
<dbReference type="RefSeq" id="WP_124789254.1">
    <property type="nucleotide sequence ID" value="NZ_RQYN01000004.1"/>
</dbReference>
<dbReference type="GO" id="GO:0006080">
    <property type="term" value="P:substituted mannan metabolic process"/>
    <property type="evidence" value="ECO:0007669"/>
    <property type="project" value="InterPro"/>
</dbReference>
<feature type="active site" description="Nucleophile" evidence="4">
    <location>
        <position position="291"/>
    </location>
</feature>
<dbReference type="SUPFAM" id="SSF51445">
    <property type="entry name" value="(Trans)glycosidases"/>
    <property type="match status" value="1"/>
</dbReference>
<evidence type="ECO:0000313" key="7">
    <source>
        <dbReference type="EMBL" id="RRD78471.1"/>
    </source>
</evidence>
<dbReference type="InterPro" id="IPR000805">
    <property type="entry name" value="Glyco_hydro_26"/>
</dbReference>
<dbReference type="GO" id="GO:0016985">
    <property type="term" value="F:mannan endo-1,4-beta-mannosidase activity"/>
    <property type="evidence" value="ECO:0007669"/>
    <property type="project" value="InterPro"/>
</dbReference>
<keyword evidence="2 4" id="KW-0378">Hydrolase</keyword>
<comment type="similarity">
    <text evidence="1 4">Belongs to the glycosyl hydrolase 26 family.</text>
</comment>
<evidence type="ECO:0000256" key="1">
    <source>
        <dbReference type="ARBA" id="ARBA00007754"/>
    </source>
</evidence>
<dbReference type="InterPro" id="IPR017853">
    <property type="entry name" value="GH"/>
</dbReference>
<evidence type="ECO:0000313" key="8">
    <source>
        <dbReference type="Proteomes" id="UP000279860"/>
    </source>
</evidence>
<dbReference type="PRINTS" id="PR00739">
    <property type="entry name" value="GLHYDRLASE26"/>
</dbReference>
<feature type="chain" id="PRO_5018240892" evidence="5">
    <location>
        <begin position="20"/>
        <end position="350"/>
    </location>
</feature>
<feature type="active site" description="Proton donor" evidence="4">
    <location>
        <position position="198"/>
    </location>
</feature>
<name>A0A3P1Z538_TANFO</name>
<keyword evidence="3 4" id="KW-0326">Glycosidase</keyword>
<evidence type="ECO:0000256" key="3">
    <source>
        <dbReference type="ARBA" id="ARBA00023295"/>
    </source>
</evidence>
<dbReference type="Proteomes" id="UP000279860">
    <property type="component" value="Unassembled WGS sequence"/>
</dbReference>
<evidence type="ECO:0000256" key="5">
    <source>
        <dbReference type="SAM" id="SignalP"/>
    </source>
</evidence>
<dbReference type="EMBL" id="RQYN01000004">
    <property type="protein sequence ID" value="RRD78471.1"/>
    <property type="molecule type" value="Genomic_DNA"/>
</dbReference>
<gene>
    <name evidence="7" type="ORF">EII41_02235</name>
</gene>
<keyword evidence="5" id="KW-0732">Signal</keyword>
<dbReference type="Gene3D" id="3.20.20.80">
    <property type="entry name" value="Glycosidases"/>
    <property type="match status" value="1"/>
</dbReference>
<evidence type="ECO:0000256" key="4">
    <source>
        <dbReference type="PROSITE-ProRule" id="PRU01100"/>
    </source>
</evidence>
<proteinExistence type="inferred from homology"/>
<reference evidence="7 8" key="1">
    <citation type="submission" date="2018-11" db="EMBL/GenBank/DDBJ databases">
        <title>Genomes From Bacteria Associated with the Canine Oral Cavity: a Test Case for Automated Genome-Based Taxonomic Assignment.</title>
        <authorList>
            <person name="Coil D.A."/>
            <person name="Jospin G."/>
            <person name="Darling A.E."/>
            <person name="Wallis C."/>
            <person name="Davis I.J."/>
            <person name="Harris S."/>
            <person name="Eisen J.A."/>
            <person name="Holcombe L.J."/>
            <person name="O'Flynn C."/>
        </authorList>
    </citation>
    <scope>NUCLEOTIDE SEQUENCE [LARGE SCALE GENOMIC DNA]</scope>
    <source>
        <strain evidence="7 8">OH1426_COT-023</strain>
    </source>
</reference>
<dbReference type="Pfam" id="PF02156">
    <property type="entry name" value="Glyco_hydro_26"/>
    <property type="match status" value="1"/>
</dbReference>
<sequence>MKKYIVLLFSLLTISHSYGCNTPSPDMGTGGQIDLCSKNPMPQTVNLFRFLQETYGKKIISGTMAHVAWNTDEADWVFAQTGKYPALNGFDYIHLRYSPSGWIDYGDISPVENWWKAHGLVSGMWHWNVPQTKGSTEYAFYAPGKGQGSPETDFDISRAVQDGTDENLALRLDLVKVANYLLLLAQKGIPVIWRPLHEASGGWFWWGAKGPEPYKALWKMMFEVFEAKGVNNLIWVWTSEGHDLDWYPGDEYVDLIGMDIYREENAHASLIDRFKQAERIGGGKKMIALSECGGIPAPDLMFEKGDTWLWFMSWYDAYTRENKWNGATYWKTVMNDPRIITRDQMPNLKE</sequence>
<feature type="signal peptide" evidence="5">
    <location>
        <begin position="1"/>
        <end position="19"/>
    </location>
</feature>
<comment type="caution">
    <text evidence="7">The sequence shown here is derived from an EMBL/GenBank/DDBJ whole genome shotgun (WGS) entry which is preliminary data.</text>
</comment>
<evidence type="ECO:0000259" key="6">
    <source>
        <dbReference type="PROSITE" id="PS51764"/>
    </source>
</evidence>
<dbReference type="InterPro" id="IPR022790">
    <property type="entry name" value="GH26_dom"/>
</dbReference>
<evidence type="ECO:0000256" key="2">
    <source>
        <dbReference type="ARBA" id="ARBA00022801"/>
    </source>
</evidence>
<protein>
    <submittedName>
        <fullName evidence="7">Beta-mannosidase</fullName>
    </submittedName>
</protein>
<dbReference type="PANTHER" id="PTHR40079">
    <property type="entry name" value="MANNAN ENDO-1,4-BETA-MANNOSIDASE E-RELATED"/>
    <property type="match status" value="1"/>
</dbReference>
<dbReference type="PANTHER" id="PTHR40079:SF4">
    <property type="entry name" value="GH26 DOMAIN-CONTAINING PROTEIN-RELATED"/>
    <property type="match status" value="1"/>
</dbReference>